<accession>A0A0J1EHQ8</accession>
<dbReference type="EMBL" id="LECT01000023">
    <property type="protein sequence ID" value="KLU05084.1"/>
    <property type="molecule type" value="Genomic_DNA"/>
</dbReference>
<reference evidence="1" key="1">
    <citation type="submission" date="2015-05" db="EMBL/GenBank/DDBJ databases">
        <title>Permanent draft genome of Rhodopirellula islandicus K833.</title>
        <authorList>
            <person name="Kizina J."/>
            <person name="Richter M."/>
            <person name="Glockner F.O."/>
            <person name="Harder J."/>
        </authorList>
    </citation>
    <scope>NUCLEOTIDE SEQUENCE [LARGE SCALE GENOMIC DNA]</scope>
    <source>
        <strain evidence="1">K833</strain>
    </source>
</reference>
<gene>
    <name evidence="1" type="ORF">RISK_002846</name>
</gene>
<protein>
    <submittedName>
        <fullName evidence="1">Uncharacterized protein</fullName>
    </submittedName>
</protein>
<proteinExistence type="predicted"/>
<evidence type="ECO:0000313" key="1">
    <source>
        <dbReference type="EMBL" id="KLU05084.1"/>
    </source>
</evidence>
<evidence type="ECO:0000313" key="2">
    <source>
        <dbReference type="Proteomes" id="UP000036367"/>
    </source>
</evidence>
<comment type="caution">
    <text evidence="1">The sequence shown here is derived from an EMBL/GenBank/DDBJ whole genome shotgun (WGS) entry which is preliminary data.</text>
</comment>
<organism evidence="1 2">
    <name type="scientific">Rhodopirellula islandica</name>
    <dbReference type="NCBI Taxonomy" id="595434"/>
    <lineage>
        <taxon>Bacteria</taxon>
        <taxon>Pseudomonadati</taxon>
        <taxon>Planctomycetota</taxon>
        <taxon>Planctomycetia</taxon>
        <taxon>Pirellulales</taxon>
        <taxon>Pirellulaceae</taxon>
        <taxon>Rhodopirellula</taxon>
    </lineage>
</organism>
<dbReference type="PATRIC" id="fig|595434.4.peg.2715"/>
<sequence>MMNSLTTVVALRLADAWQFSQPWVETQGFLMPSLRDCCRNRSRHT</sequence>
<dbReference type="AlphaFoldDB" id="A0A0J1EHQ8"/>
<dbReference type="Proteomes" id="UP000036367">
    <property type="component" value="Unassembled WGS sequence"/>
</dbReference>
<dbReference type="STRING" id="595434.RISK_002846"/>
<keyword evidence="2" id="KW-1185">Reference proteome</keyword>
<name>A0A0J1EHQ8_RHOIS</name>